<dbReference type="Proteomes" id="UP001165395">
    <property type="component" value="Unassembled WGS sequence"/>
</dbReference>
<sequence>MKSFSLVIPALKKEQLAAFATGELTLDQLTKNYILEKLSFQFATSSSGEEAYALEAKCRSGEIFGEHPLLNPLM</sequence>
<organism evidence="1 2">
    <name type="scientific">Leeia speluncae</name>
    <dbReference type="NCBI Taxonomy" id="2884804"/>
    <lineage>
        <taxon>Bacteria</taxon>
        <taxon>Pseudomonadati</taxon>
        <taxon>Pseudomonadota</taxon>
        <taxon>Betaproteobacteria</taxon>
        <taxon>Neisseriales</taxon>
        <taxon>Leeiaceae</taxon>
        <taxon>Leeia</taxon>
    </lineage>
</organism>
<evidence type="ECO:0000313" key="1">
    <source>
        <dbReference type="EMBL" id="MCB6184317.1"/>
    </source>
</evidence>
<dbReference type="EMBL" id="JAJBZT010000006">
    <property type="protein sequence ID" value="MCB6184317.1"/>
    <property type="molecule type" value="Genomic_DNA"/>
</dbReference>
<accession>A0ABS8D862</accession>
<keyword evidence="2" id="KW-1185">Reference proteome</keyword>
<evidence type="ECO:0000313" key="2">
    <source>
        <dbReference type="Proteomes" id="UP001165395"/>
    </source>
</evidence>
<proteinExistence type="predicted"/>
<comment type="caution">
    <text evidence="1">The sequence shown here is derived from an EMBL/GenBank/DDBJ whole genome shotgun (WGS) entry which is preliminary data.</text>
</comment>
<reference evidence="1" key="1">
    <citation type="submission" date="2021-10" db="EMBL/GenBank/DDBJ databases">
        <title>The complete genome sequence of Leeia sp. TBRC 13508.</title>
        <authorList>
            <person name="Charoenyingcharoen P."/>
            <person name="Yukphan P."/>
        </authorList>
    </citation>
    <scope>NUCLEOTIDE SEQUENCE</scope>
    <source>
        <strain evidence="1">TBRC 13508</strain>
    </source>
</reference>
<gene>
    <name evidence="1" type="ORF">LIN78_12255</name>
</gene>
<name>A0ABS8D862_9NEIS</name>
<protein>
    <submittedName>
        <fullName evidence="1">Uncharacterized protein</fullName>
    </submittedName>
</protein>
<dbReference type="RefSeq" id="WP_227181128.1">
    <property type="nucleotide sequence ID" value="NZ_JAJBZT010000006.1"/>
</dbReference>